<dbReference type="Pfam" id="PF12833">
    <property type="entry name" value="HTH_18"/>
    <property type="match status" value="1"/>
</dbReference>
<proteinExistence type="predicted"/>
<evidence type="ECO:0000256" key="2">
    <source>
        <dbReference type="ARBA" id="ARBA00023125"/>
    </source>
</evidence>
<dbReference type="InterPro" id="IPR001789">
    <property type="entry name" value="Sig_transdc_resp-reg_receiver"/>
</dbReference>
<dbReference type="EMBL" id="VSDO01000006">
    <property type="protein sequence ID" value="TYA10244.1"/>
    <property type="molecule type" value="Genomic_DNA"/>
</dbReference>
<evidence type="ECO:0000256" key="1">
    <source>
        <dbReference type="ARBA" id="ARBA00023015"/>
    </source>
</evidence>
<dbReference type="AlphaFoldDB" id="A0A5D0CM31"/>
<dbReference type="Proteomes" id="UP000325218">
    <property type="component" value="Unassembled WGS sequence"/>
</dbReference>
<dbReference type="Pfam" id="PF00072">
    <property type="entry name" value="Response_reg"/>
    <property type="match status" value="1"/>
</dbReference>
<dbReference type="PRINTS" id="PR00032">
    <property type="entry name" value="HTHARAC"/>
</dbReference>
<dbReference type="GO" id="GO:0003700">
    <property type="term" value="F:DNA-binding transcription factor activity"/>
    <property type="evidence" value="ECO:0007669"/>
    <property type="project" value="InterPro"/>
</dbReference>
<dbReference type="GO" id="GO:0043565">
    <property type="term" value="F:sequence-specific DNA binding"/>
    <property type="evidence" value="ECO:0007669"/>
    <property type="project" value="InterPro"/>
</dbReference>
<keyword evidence="3" id="KW-0804">Transcription</keyword>
<dbReference type="PANTHER" id="PTHR43280">
    <property type="entry name" value="ARAC-FAMILY TRANSCRIPTIONAL REGULATOR"/>
    <property type="match status" value="1"/>
</dbReference>
<gene>
    <name evidence="7" type="ORF">FRY98_27060</name>
</gene>
<protein>
    <submittedName>
        <fullName evidence="7">Helix-turn-helix domain-containing protein</fullName>
    </submittedName>
</protein>
<keyword evidence="8" id="KW-1185">Reference proteome</keyword>
<evidence type="ECO:0000259" key="5">
    <source>
        <dbReference type="PROSITE" id="PS01124"/>
    </source>
</evidence>
<reference evidence="7 8" key="1">
    <citation type="submission" date="2019-08" db="EMBL/GenBank/DDBJ databases">
        <title>Genome sequencing of Paenibacillus faecis DSM 23593(T).</title>
        <authorList>
            <person name="Kook J.-K."/>
            <person name="Park S.-N."/>
            <person name="Lim Y.K."/>
        </authorList>
    </citation>
    <scope>NUCLEOTIDE SEQUENCE [LARGE SCALE GENOMIC DNA]</scope>
    <source>
        <strain evidence="7 8">DSM 23593</strain>
    </source>
</reference>
<keyword evidence="4" id="KW-0597">Phosphoprotein</keyword>
<evidence type="ECO:0000256" key="3">
    <source>
        <dbReference type="ARBA" id="ARBA00023163"/>
    </source>
</evidence>
<name>A0A5D0CM31_9BACL</name>
<dbReference type="PANTHER" id="PTHR43280:SF2">
    <property type="entry name" value="HTH-TYPE TRANSCRIPTIONAL REGULATOR EXSA"/>
    <property type="match status" value="1"/>
</dbReference>
<dbReference type="SUPFAM" id="SSF46689">
    <property type="entry name" value="Homeodomain-like"/>
    <property type="match status" value="2"/>
</dbReference>
<dbReference type="OrthoDB" id="1769137at2"/>
<dbReference type="InterPro" id="IPR020449">
    <property type="entry name" value="Tscrpt_reg_AraC-type_HTH"/>
</dbReference>
<accession>A0A5D0CM31</accession>
<comment type="caution">
    <text evidence="7">The sequence shown here is derived from an EMBL/GenBank/DDBJ whole genome shotgun (WGS) entry which is preliminary data.</text>
</comment>
<dbReference type="PROSITE" id="PS50110">
    <property type="entry name" value="RESPONSE_REGULATORY"/>
    <property type="match status" value="1"/>
</dbReference>
<feature type="domain" description="HTH araC/xylS-type" evidence="5">
    <location>
        <begin position="408"/>
        <end position="506"/>
    </location>
</feature>
<dbReference type="SUPFAM" id="SSF52172">
    <property type="entry name" value="CheY-like"/>
    <property type="match status" value="1"/>
</dbReference>
<feature type="modified residue" description="4-aspartylphosphate" evidence="4">
    <location>
        <position position="62"/>
    </location>
</feature>
<dbReference type="SMART" id="SM00342">
    <property type="entry name" value="HTH_ARAC"/>
    <property type="match status" value="1"/>
</dbReference>
<sequence>MIRRKPDMWSILLVEDEPFVRRAIRNTIPWEQHGFTIAAEAAHGLEALEQMETVSPDIVISDVLMPYMDGIELLQQARKRGNEAAFIMLTCAGEFEYARMALEYGASSYILKLSMDDDKLLEALNKVKSRLQRQVEERAKLKWEYLEERLPYLWKKACGKKLSPMEAGKLAELNMHEIGNKLILLTWLEREKELSCEQAGEMLADERPGSYRIMAYRAMGVNTLLICPGDAAASSALTQKLNGRTPNFTPLCRTVYLEQKTADDVAGEWAQMLRELDRYYYFGCRTAVNGGYPIDLQDEYPAIPWELEQEILHRFAKAAVNECAEKLKELWSFMETHLLPMVQVKETAERLDRLFARISRKPLLSGAEEMLLCTRHQALFEWLSERMIRYSKGRTRPALEETDHKEINRVIHYVLEHFDEDISLQAMAQRVNMDENYLSGLFKKKTGQTFIGYLQQVRVQEAKGYLEQTDLTVAEIGERCGFANPSYFFKIFKRWTGLRPSEYRLALKREEAGL</sequence>
<dbReference type="InterPro" id="IPR018060">
    <property type="entry name" value="HTH_AraC"/>
</dbReference>
<dbReference type="SMART" id="SM00448">
    <property type="entry name" value="REC"/>
    <property type="match status" value="1"/>
</dbReference>
<dbReference type="Gene3D" id="1.10.10.60">
    <property type="entry name" value="Homeodomain-like"/>
    <property type="match status" value="2"/>
</dbReference>
<dbReference type="GO" id="GO:0000160">
    <property type="term" value="P:phosphorelay signal transduction system"/>
    <property type="evidence" value="ECO:0007669"/>
    <property type="project" value="InterPro"/>
</dbReference>
<dbReference type="Gene3D" id="3.40.50.2300">
    <property type="match status" value="1"/>
</dbReference>
<dbReference type="CDD" id="cd17536">
    <property type="entry name" value="REC_YesN-like"/>
    <property type="match status" value="1"/>
</dbReference>
<evidence type="ECO:0000259" key="6">
    <source>
        <dbReference type="PROSITE" id="PS50110"/>
    </source>
</evidence>
<dbReference type="InterPro" id="IPR011006">
    <property type="entry name" value="CheY-like_superfamily"/>
</dbReference>
<feature type="domain" description="Response regulatory" evidence="6">
    <location>
        <begin position="10"/>
        <end position="127"/>
    </location>
</feature>
<organism evidence="7 8">
    <name type="scientific">Paenibacillus faecis</name>
    <dbReference type="NCBI Taxonomy" id="862114"/>
    <lineage>
        <taxon>Bacteria</taxon>
        <taxon>Bacillati</taxon>
        <taxon>Bacillota</taxon>
        <taxon>Bacilli</taxon>
        <taxon>Bacillales</taxon>
        <taxon>Paenibacillaceae</taxon>
        <taxon>Paenibacillus</taxon>
    </lineage>
</organism>
<evidence type="ECO:0000313" key="8">
    <source>
        <dbReference type="Proteomes" id="UP000325218"/>
    </source>
</evidence>
<keyword evidence="1" id="KW-0805">Transcription regulation</keyword>
<evidence type="ECO:0000256" key="4">
    <source>
        <dbReference type="PROSITE-ProRule" id="PRU00169"/>
    </source>
</evidence>
<dbReference type="PROSITE" id="PS01124">
    <property type="entry name" value="HTH_ARAC_FAMILY_2"/>
    <property type="match status" value="1"/>
</dbReference>
<keyword evidence="2" id="KW-0238">DNA-binding</keyword>
<dbReference type="InterPro" id="IPR009057">
    <property type="entry name" value="Homeodomain-like_sf"/>
</dbReference>
<evidence type="ECO:0000313" key="7">
    <source>
        <dbReference type="EMBL" id="TYA10244.1"/>
    </source>
</evidence>